<protein>
    <submittedName>
        <fullName evidence="2">Uncharacterized protein DUF2680</fullName>
    </submittedName>
</protein>
<dbReference type="Pfam" id="PF10925">
    <property type="entry name" value="DUF2680"/>
    <property type="match status" value="1"/>
</dbReference>
<dbReference type="AlphaFoldDB" id="A0A4R1PZR7"/>
<name>A0A4R1PZR7_9FIRM</name>
<keyword evidence="1" id="KW-0732">Signal</keyword>
<evidence type="ECO:0000256" key="1">
    <source>
        <dbReference type="SAM" id="SignalP"/>
    </source>
</evidence>
<keyword evidence="3" id="KW-1185">Reference proteome</keyword>
<dbReference type="InterPro" id="IPR024485">
    <property type="entry name" value="DUF2680"/>
</dbReference>
<feature type="chain" id="PRO_5021028943" evidence="1">
    <location>
        <begin position="24"/>
        <end position="83"/>
    </location>
</feature>
<dbReference type="Proteomes" id="UP000295063">
    <property type="component" value="Unassembled WGS sequence"/>
</dbReference>
<feature type="signal peptide" evidence="1">
    <location>
        <begin position="1"/>
        <end position="23"/>
    </location>
</feature>
<comment type="caution">
    <text evidence="2">The sequence shown here is derived from an EMBL/GenBank/DDBJ whole genome shotgun (WGS) entry which is preliminary data.</text>
</comment>
<dbReference type="EMBL" id="SLUI01000006">
    <property type="protein sequence ID" value="TCL37181.1"/>
    <property type="molecule type" value="Genomic_DNA"/>
</dbReference>
<proteinExistence type="predicted"/>
<evidence type="ECO:0000313" key="3">
    <source>
        <dbReference type="Proteomes" id="UP000295063"/>
    </source>
</evidence>
<accession>A0A4R1PZR7</accession>
<gene>
    <name evidence="2" type="ORF">EV210_10646</name>
</gene>
<dbReference type="RefSeq" id="WP_165898855.1">
    <property type="nucleotide sequence ID" value="NZ_SLUI01000006.1"/>
</dbReference>
<evidence type="ECO:0000313" key="2">
    <source>
        <dbReference type="EMBL" id="TCL37181.1"/>
    </source>
</evidence>
<organism evidence="2 3">
    <name type="scientific">Anaerospora hongkongensis</name>
    <dbReference type="NCBI Taxonomy" id="244830"/>
    <lineage>
        <taxon>Bacteria</taxon>
        <taxon>Bacillati</taxon>
        <taxon>Bacillota</taxon>
        <taxon>Negativicutes</taxon>
        <taxon>Selenomonadales</taxon>
        <taxon>Sporomusaceae</taxon>
        <taxon>Anaerospora</taxon>
    </lineage>
</organism>
<reference evidence="2 3" key="1">
    <citation type="submission" date="2019-03" db="EMBL/GenBank/DDBJ databases">
        <title>Genomic Encyclopedia of Type Strains, Phase IV (KMG-IV): sequencing the most valuable type-strain genomes for metagenomic binning, comparative biology and taxonomic classification.</title>
        <authorList>
            <person name="Goeker M."/>
        </authorList>
    </citation>
    <scope>NUCLEOTIDE SEQUENCE [LARGE SCALE GENOMIC DNA]</scope>
    <source>
        <strain evidence="2 3">DSM 15969</strain>
    </source>
</reference>
<sequence length="83" mass="9268">MKKVTLLALVALLVVSFSGLAAAAPVQGTAQTPGNWYCPYYGQTYNNLTDDQKAQLATWQQQALEQRTQMVQKQVEWGYMIQA</sequence>